<reference evidence="3" key="1">
    <citation type="submission" date="2021-02" db="EMBL/GenBank/DDBJ databases">
        <authorList>
            <person name="Nowell W R."/>
        </authorList>
    </citation>
    <scope>NUCLEOTIDE SEQUENCE</scope>
</reference>
<keyword evidence="1" id="KW-1133">Transmembrane helix</keyword>
<accession>A0A816FY43</accession>
<feature type="non-terminal residue" evidence="3">
    <location>
        <position position="151"/>
    </location>
</feature>
<evidence type="ECO:0000313" key="2">
    <source>
        <dbReference type="EMBL" id="CAF1567226.1"/>
    </source>
</evidence>
<keyword evidence="1" id="KW-0812">Transmembrane</keyword>
<sequence>MKVSRRNYWMKLGMICCIISIMIFVMIIVAIVHRYSQLLKVSPLTSKAFWEDNRTLSRSELLPSPIITIDKVNLTNLTLVITACCRNVEKYLIPFQNNIRAIGNLFGNYKIYLGESDSQDGTLKVLRQWAKNDSNHVSVFSTKKSRWKLYL</sequence>
<evidence type="ECO:0000313" key="3">
    <source>
        <dbReference type="EMBL" id="CAF1667241.1"/>
    </source>
</evidence>
<dbReference type="Proteomes" id="UP000663832">
    <property type="component" value="Unassembled WGS sequence"/>
</dbReference>
<gene>
    <name evidence="2" type="ORF">BJG266_LOCUS47430</name>
    <name evidence="3" type="ORF">QVE165_LOCUS64470</name>
</gene>
<protein>
    <submittedName>
        <fullName evidence="3">Uncharacterized protein</fullName>
    </submittedName>
</protein>
<feature type="transmembrane region" description="Helical" evidence="1">
    <location>
        <begin position="12"/>
        <end position="32"/>
    </location>
</feature>
<proteinExistence type="predicted"/>
<organism evidence="3 4">
    <name type="scientific">Adineta steineri</name>
    <dbReference type="NCBI Taxonomy" id="433720"/>
    <lineage>
        <taxon>Eukaryota</taxon>
        <taxon>Metazoa</taxon>
        <taxon>Spiralia</taxon>
        <taxon>Gnathifera</taxon>
        <taxon>Rotifera</taxon>
        <taxon>Eurotatoria</taxon>
        <taxon>Bdelloidea</taxon>
        <taxon>Adinetida</taxon>
        <taxon>Adinetidae</taxon>
        <taxon>Adineta</taxon>
    </lineage>
</organism>
<evidence type="ECO:0000313" key="4">
    <source>
        <dbReference type="Proteomes" id="UP000663832"/>
    </source>
</evidence>
<evidence type="ECO:0000256" key="1">
    <source>
        <dbReference type="SAM" id="Phobius"/>
    </source>
</evidence>
<keyword evidence="4" id="KW-1185">Reference proteome</keyword>
<dbReference type="EMBL" id="CAJNOM010005964">
    <property type="protein sequence ID" value="CAF1667241.1"/>
    <property type="molecule type" value="Genomic_DNA"/>
</dbReference>
<dbReference type="OrthoDB" id="10036608at2759"/>
<dbReference type="AlphaFoldDB" id="A0A816FY43"/>
<name>A0A816FY43_9BILA</name>
<comment type="caution">
    <text evidence="3">The sequence shown here is derived from an EMBL/GenBank/DDBJ whole genome shotgun (WGS) entry which is preliminary data.</text>
</comment>
<keyword evidence="1" id="KW-0472">Membrane</keyword>
<dbReference type="Proteomes" id="UP000663877">
    <property type="component" value="Unassembled WGS sequence"/>
</dbReference>
<dbReference type="EMBL" id="CAJNOI010005557">
    <property type="protein sequence ID" value="CAF1567226.1"/>
    <property type="molecule type" value="Genomic_DNA"/>
</dbReference>